<name>A0A2H3CWN3_ARMGA</name>
<evidence type="ECO:0000259" key="6">
    <source>
        <dbReference type="PROSITE" id="PS50600"/>
    </source>
</evidence>
<dbReference type="GO" id="GO:0005634">
    <property type="term" value="C:nucleus"/>
    <property type="evidence" value="ECO:0007669"/>
    <property type="project" value="TreeGrafter"/>
</dbReference>
<dbReference type="InterPro" id="IPR051947">
    <property type="entry name" value="Sentrin-specific_protease"/>
</dbReference>
<protein>
    <submittedName>
        <fullName evidence="7">Cysteine proteinase</fullName>
    </submittedName>
</protein>
<dbReference type="SUPFAM" id="SSF54001">
    <property type="entry name" value="Cysteine proteinases"/>
    <property type="match status" value="1"/>
</dbReference>
<evidence type="ECO:0000256" key="5">
    <source>
        <dbReference type="ARBA" id="ARBA00022801"/>
    </source>
</evidence>
<keyword evidence="2" id="KW-0597">Phosphoprotein</keyword>
<dbReference type="InterPro" id="IPR038765">
    <property type="entry name" value="Papain-like_cys_pep_sf"/>
</dbReference>
<dbReference type="PANTHER" id="PTHR46896">
    <property type="entry name" value="SENTRIN-SPECIFIC PROTEASE"/>
    <property type="match status" value="1"/>
</dbReference>
<dbReference type="InParanoid" id="A0A2H3CWN3"/>
<evidence type="ECO:0000256" key="1">
    <source>
        <dbReference type="ARBA" id="ARBA00005234"/>
    </source>
</evidence>
<dbReference type="Gene3D" id="3.40.395.10">
    <property type="entry name" value="Adenoviral Proteinase, Chain A"/>
    <property type="match status" value="1"/>
</dbReference>
<dbReference type="FunCoup" id="A0A2H3CWN3">
    <property type="interactions" value="163"/>
</dbReference>
<dbReference type="PROSITE" id="PS50600">
    <property type="entry name" value="ULP_PROTEASE"/>
    <property type="match status" value="1"/>
</dbReference>
<keyword evidence="3" id="KW-0645">Protease</keyword>
<keyword evidence="5" id="KW-0378">Hydrolase</keyword>
<dbReference type="OMA" id="TEQINTC"/>
<keyword evidence="4" id="KW-0833">Ubl conjugation pathway</keyword>
<feature type="domain" description="Ubiquitin-like protease family profile" evidence="6">
    <location>
        <begin position="12"/>
        <end position="199"/>
    </location>
</feature>
<keyword evidence="8" id="KW-1185">Reference proteome</keyword>
<dbReference type="GO" id="GO:0070139">
    <property type="term" value="F:SUMO-specific endopeptidase activity"/>
    <property type="evidence" value="ECO:0007669"/>
    <property type="project" value="TreeGrafter"/>
</dbReference>
<dbReference type="Proteomes" id="UP000217790">
    <property type="component" value="Unassembled WGS sequence"/>
</dbReference>
<sequence length="251" mass="28831">MLEYPWGISGGVSIKGEDFNWLRPGVYLNDNLIEFGLWHLQDQLGRDKSAIAKDIFVFSPFCTNVLKCSLRKYDDIRHWTSKIDIFAMTYLIILIHEDIHWYLAIICNPGSMILPAELKKESEVEGEERSNSGKGSAEHEIFTLDSLGSKHQGTMAALTQFLVLEASDKKGVKLTILQVPWQRNSYNCSIYLLHFVETFMSELSRYHKLMVSSCYVEHYVLMILSMPPSQNKFHTLQPTETWSGKSTKLRS</sequence>
<reference evidence="8" key="1">
    <citation type="journal article" date="2017" name="Nat. Ecol. Evol.">
        <title>Genome expansion and lineage-specific genetic innovations in the forest pathogenic fungi Armillaria.</title>
        <authorList>
            <person name="Sipos G."/>
            <person name="Prasanna A.N."/>
            <person name="Walter M.C."/>
            <person name="O'Connor E."/>
            <person name="Balint B."/>
            <person name="Krizsan K."/>
            <person name="Kiss B."/>
            <person name="Hess J."/>
            <person name="Varga T."/>
            <person name="Slot J."/>
            <person name="Riley R."/>
            <person name="Boka B."/>
            <person name="Rigling D."/>
            <person name="Barry K."/>
            <person name="Lee J."/>
            <person name="Mihaltcheva S."/>
            <person name="LaButti K."/>
            <person name="Lipzen A."/>
            <person name="Waldron R."/>
            <person name="Moloney N.M."/>
            <person name="Sperisen C."/>
            <person name="Kredics L."/>
            <person name="Vagvoelgyi C."/>
            <person name="Patrignani A."/>
            <person name="Fitzpatrick D."/>
            <person name="Nagy I."/>
            <person name="Doyle S."/>
            <person name="Anderson J.B."/>
            <person name="Grigoriev I.V."/>
            <person name="Gueldener U."/>
            <person name="Muensterkoetter M."/>
            <person name="Nagy L.G."/>
        </authorList>
    </citation>
    <scope>NUCLEOTIDE SEQUENCE [LARGE SCALE GENOMIC DNA]</scope>
    <source>
        <strain evidence="8">Ar21-2</strain>
    </source>
</reference>
<dbReference type="GO" id="GO:0006508">
    <property type="term" value="P:proteolysis"/>
    <property type="evidence" value="ECO:0007669"/>
    <property type="project" value="UniProtKB-KW"/>
</dbReference>
<dbReference type="STRING" id="47427.A0A2H3CWN3"/>
<evidence type="ECO:0000313" key="8">
    <source>
        <dbReference type="Proteomes" id="UP000217790"/>
    </source>
</evidence>
<comment type="similarity">
    <text evidence="1">Belongs to the peptidase C48 family.</text>
</comment>
<dbReference type="GO" id="GO:0016926">
    <property type="term" value="P:protein desumoylation"/>
    <property type="evidence" value="ECO:0007669"/>
    <property type="project" value="TreeGrafter"/>
</dbReference>
<evidence type="ECO:0000256" key="3">
    <source>
        <dbReference type="ARBA" id="ARBA00022670"/>
    </source>
</evidence>
<evidence type="ECO:0000256" key="2">
    <source>
        <dbReference type="ARBA" id="ARBA00022553"/>
    </source>
</evidence>
<organism evidence="7 8">
    <name type="scientific">Armillaria gallica</name>
    <name type="common">Bulbous honey fungus</name>
    <name type="synonym">Armillaria bulbosa</name>
    <dbReference type="NCBI Taxonomy" id="47427"/>
    <lineage>
        <taxon>Eukaryota</taxon>
        <taxon>Fungi</taxon>
        <taxon>Dikarya</taxon>
        <taxon>Basidiomycota</taxon>
        <taxon>Agaricomycotina</taxon>
        <taxon>Agaricomycetes</taxon>
        <taxon>Agaricomycetidae</taxon>
        <taxon>Agaricales</taxon>
        <taxon>Marasmiineae</taxon>
        <taxon>Physalacriaceae</taxon>
        <taxon>Armillaria</taxon>
    </lineage>
</organism>
<dbReference type="Pfam" id="PF02902">
    <property type="entry name" value="Peptidase_C48"/>
    <property type="match status" value="1"/>
</dbReference>
<evidence type="ECO:0000313" key="7">
    <source>
        <dbReference type="EMBL" id="PBK86230.1"/>
    </source>
</evidence>
<evidence type="ECO:0000256" key="4">
    <source>
        <dbReference type="ARBA" id="ARBA00022786"/>
    </source>
</evidence>
<dbReference type="AlphaFoldDB" id="A0A2H3CWN3"/>
<gene>
    <name evidence="7" type="ORF">ARMGADRAFT_940887</name>
</gene>
<dbReference type="EMBL" id="KZ293685">
    <property type="protein sequence ID" value="PBK86230.1"/>
    <property type="molecule type" value="Genomic_DNA"/>
</dbReference>
<dbReference type="InterPro" id="IPR003653">
    <property type="entry name" value="Peptidase_C48_C"/>
</dbReference>
<dbReference type="GO" id="GO:0005737">
    <property type="term" value="C:cytoplasm"/>
    <property type="evidence" value="ECO:0007669"/>
    <property type="project" value="TreeGrafter"/>
</dbReference>
<proteinExistence type="inferred from homology"/>
<dbReference type="PANTHER" id="PTHR46896:SF3">
    <property type="entry name" value="FI06413P-RELATED"/>
    <property type="match status" value="1"/>
</dbReference>
<dbReference type="OrthoDB" id="442460at2759"/>
<accession>A0A2H3CWN3</accession>